<accession>A0A7Z0IL84</accession>
<dbReference type="SUPFAM" id="SSF53850">
    <property type="entry name" value="Periplasmic binding protein-like II"/>
    <property type="match status" value="1"/>
</dbReference>
<dbReference type="NCBIfam" id="NF008865">
    <property type="entry name" value="PRK11898.1"/>
    <property type="match status" value="1"/>
</dbReference>
<dbReference type="PROSITE" id="PS51171">
    <property type="entry name" value="PREPHENATE_DEHYDR_3"/>
    <property type="match status" value="1"/>
</dbReference>
<dbReference type="AlphaFoldDB" id="A0A7Z0IL84"/>
<evidence type="ECO:0000313" key="13">
    <source>
        <dbReference type="EMBL" id="NYI71286.1"/>
    </source>
</evidence>
<dbReference type="Gene3D" id="3.40.190.10">
    <property type="entry name" value="Periplasmic binding protein-like II"/>
    <property type="match status" value="2"/>
</dbReference>
<evidence type="ECO:0000256" key="10">
    <source>
        <dbReference type="RuleBase" id="RU361254"/>
    </source>
</evidence>
<gene>
    <name evidence="10" type="primary">pheA</name>
    <name evidence="13" type="ORF">GGQ54_001846</name>
</gene>
<evidence type="ECO:0000259" key="11">
    <source>
        <dbReference type="PROSITE" id="PS51171"/>
    </source>
</evidence>
<dbReference type="InterPro" id="IPR002912">
    <property type="entry name" value="ACT_dom"/>
</dbReference>
<evidence type="ECO:0000256" key="7">
    <source>
        <dbReference type="ARBA" id="ARBA00023239"/>
    </source>
</evidence>
<dbReference type="GO" id="GO:0005737">
    <property type="term" value="C:cytoplasm"/>
    <property type="evidence" value="ECO:0007669"/>
    <property type="project" value="TreeGrafter"/>
</dbReference>
<evidence type="ECO:0000256" key="5">
    <source>
        <dbReference type="ARBA" id="ARBA00023141"/>
    </source>
</evidence>
<dbReference type="InterPro" id="IPR045865">
    <property type="entry name" value="ACT-like_dom_sf"/>
</dbReference>
<dbReference type="InterPro" id="IPR018528">
    <property type="entry name" value="Preph_deHydtase_CS"/>
</dbReference>
<evidence type="ECO:0000256" key="4">
    <source>
        <dbReference type="ARBA" id="ARBA00022605"/>
    </source>
</evidence>
<dbReference type="Proteomes" id="UP000527616">
    <property type="component" value="Unassembled WGS sequence"/>
</dbReference>
<dbReference type="FunFam" id="3.30.70.260:FF:000012">
    <property type="entry name" value="Prephenate dehydratase"/>
    <property type="match status" value="1"/>
</dbReference>
<feature type="site" description="Essential for prephenate dehydratase activity" evidence="9">
    <location>
        <position position="173"/>
    </location>
</feature>
<dbReference type="SUPFAM" id="SSF55021">
    <property type="entry name" value="ACT-like"/>
    <property type="match status" value="1"/>
</dbReference>
<name>A0A7Z0IL84_9ACTN</name>
<evidence type="ECO:0000313" key="14">
    <source>
        <dbReference type="Proteomes" id="UP000527616"/>
    </source>
</evidence>
<evidence type="ECO:0000256" key="2">
    <source>
        <dbReference type="ARBA" id="ARBA00013147"/>
    </source>
</evidence>
<organism evidence="13 14">
    <name type="scientific">Naumannella cuiyingiana</name>
    <dbReference type="NCBI Taxonomy" id="1347891"/>
    <lineage>
        <taxon>Bacteria</taxon>
        <taxon>Bacillati</taxon>
        <taxon>Actinomycetota</taxon>
        <taxon>Actinomycetes</taxon>
        <taxon>Propionibacteriales</taxon>
        <taxon>Propionibacteriaceae</taxon>
        <taxon>Naumannella</taxon>
    </lineage>
</organism>
<sequence>MAIGYLGPEGTFTHQALLTIRDISDPQPFATVAETIAAVRENRVDSALVPIENSVEGGVTATLDNLARDNGLVIVGEVVLPVRFGIYARPGTELSAVRRVLTHPHAYAQCRDWLVANLPEAVVTEGGSTAAAAAEVADPDSVFDAAICAPIAGERHGLVALAGDIADNPDAVTRFVRVAPAGALPEPTGADKTTLVAYMFENHPGALLDILEQFASRGVSLTRLESRPTKRTLGDYCFSIDAEGHIRDARLGEAMMGLHRVCQRVVFLGSYPRADGRTPDVPRGSADGDYAAAREWLDSLD</sequence>
<comment type="caution">
    <text evidence="13">The sequence shown here is derived from an EMBL/GenBank/DDBJ whole genome shotgun (WGS) entry which is preliminary data.</text>
</comment>
<dbReference type="CDD" id="cd13632">
    <property type="entry name" value="PBP2_Aa-PDT_like"/>
    <property type="match status" value="1"/>
</dbReference>
<dbReference type="PANTHER" id="PTHR21022:SF19">
    <property type="entry name" value="PREPHENATE DEHYDRATASE-RELATED"/>
    <property type="match status" value="1"/>
</dbReference>
<keyword evidence="14" id="KW-1185">Reference proteome</keyword>
<reference evidence="13 14" key="1">
    <citation type="submission" date="2020-07" db="EMBL/GenBank/DDBJ databases">
        <title>Sequencing the genomes of 1000 actinobacteria strains.</title>
        <authorList>
            <person name="Klenk H.-P."/>
        </authorList>
    </citation>
    <scope>NUCLEOTIDE SEQUENCE [LARGE SCALE GENOMIC DNA]</scope>
    <source>
        <strain evidence="13 14">DSM 103164</strain>
    </source>
</reference>
<dbReference type="EMBL" id="JACBZS010000001">
    <property type="protein sequence ID" value="NYI71286.1"/>
    <property type="molecule type" value="Genomic_DNA"/>
</dbReference>
<dbReference type="GO" id="GO:0004664">
    <property type="term" value="F:prephenate dehydratase activity"/>
    <property type="evidence" value="ECO:0007669"/>
    <property type="project" value="UniProtKB-UniRule"/>
</dbReference>
<comment type="pathway">
    <text evidence="1 10">Amino-acid biosynthesis; L-phenylalanine biosynthesis; phenylpyruvate from prephenate: step 1/1.</text>
</comment>
<dbReference type="Pfam" id="PF01842">
    <property type="entry name" value="ACT"/>
    <property type="match status" value="1"/>
</dbReference>
<dbReference type="PROSITE" id="PS51671">
    <property type="entry name" value="ACT"/>
    <property type="match status" value="1"/>
</dbReference>
<keyword evidence="5 10" id="KW-0057">Aromatic amino acid biosynthesis</keyword>
<evidence type="ECO:0000256" key="1">
    <source>
        <dbReference type="ARBA" id="ARBA00004741"/>
    </source>
</evidence>
<keyword evidence="7 10" id="KW-0456">Lyase</keyword>
<dbReference type="PROSITE" id="PS00858">
    <property type="entry name" value="PREPHENATE_DEHYDR_2"/>
    <property type="match status" value="1"/>
</dbReference>
<dbReference type="UniPathway" id="UPA00121">
    <property type="reaction ID" value="UER00345"/>
</dbReference>
<dbReference type="PANTHER" id="PTHR21022">
    <property type="entry name" value="PREPHENATE DEHYDRATASE P PROTEIN"/>
    <property type="match status" value="1"/>
</dbReference>
<dbReference type="Pfam" id="PF00800">
    <property type="entry name" value="PDT"/>
    <property type="match status" value="1"/>
</dbReference>
<dbReference type="InterPro" id="IPR008242">
    <property type="entry name" value="Chor_mutase/pphenate_deHydtase"/>
</dbReference>
<evidence type="ECO:0000256" key="9">
    <source>
        <dbReference type="PIRSR" id="PIRSR001500-2"/>
    </source>
</evidence>
<dbReference type="InterPro" id="IPR001086">
    <property type="entry name" value="Preph_deHydtase"/>
</dbReference>
<dbReference type="PIRSF" id="PIRSF001500">
    <property type="entry name" value="Chor_mut_pdt_Ppr"/>
    <property type="match status" value="1"/>
</dbReference>
<keyword evidence="6 10" id="KW-0584">Phenylalanine biosynthesis</keyword>
<evidence type="ECO:0000256" key="3">
    <source>
        <dbReference type="ARBA" id="ARBA00021872"/>
    </source>
</evidence>
<evidence type="ECO:0000256" key="6">
    <source>
        <dbReference type="ARBA" id="ARBA00023222"/>
    </source>
</evidence>
<proteinExistence type="predicted"/>
<evidence type="ECO:0000256" key="8">
    <source>
        <dbReference type="ARBA" id="ARBA00047848"/>
    </source>
</evidence>
<protein>
    <recommendedName>
        <fullName evidence="3 10">Prephenate dehydratase</fullName>
        <shortName evidence="10">PDT</shortName>
        <ecNumber evidence="2 10">4.2.1.51</ecNumber>
    </recommendedName>
</protein>
<dbReference type="GO" id="GO:0009094">
    <property type="term" value="P:L-phenylalanine biosynthetic process"/>
    <property type="evidence" value="ECO:0007669"/>
    <property type="project" value="UniProtKB-UniPathway"/>
</dbReference>
<comment type="catalytic activity">
    <reaction evidence="8 10">
        <text>prephenate + H(+) = 3-phenylpyruvate + CO2 + H2O</text>
        <dbReference type="Rhea" id="RHEA:21648"/>
        <dbReference type="ChEBI" id="CHEBI:15377"/>
        <dbReference type="ChEBI" id="CHEBI:15378"/>
        <dbReference type="ChEBI" id="CHEBI:16526"/>
        <dbReference type="ChEBI" id="CHEBI:18005"/>
        <dbReference type="ChEBI" id="CHEBI:29934"/>
        <dbReference type="EC" id="4.2.1.51"/>
    </reaction>
</comment>
<dbReference type="FunFam" id="3.40.190.10:FF:000064">
    <property type="entry name" value="Prephenate dehydratase"/>
    <property type="match status" value="1"/>
</dbReference>
<dbReference type="Gene3D" id="3.30.70.260">
    <property type="match status" value="1"/>
</dbReference>
<dbReference type="RefSeq" id="WP_343045915.1">
    <property type="nucleotide sequence ID" value="NZ_JACBZS010000001.1"/>
</dbReference>
<feature type="domain" description="Prephenate dehydratase" evidence="11">
    <location>
        <begin position="2"/>
        <end position="180"/>
    </location>
</feature>
<evidence type="ECO:0000259" key="12">
    <source>
        <dbReference type="PROSITE" id="PS51671"/>
    </source>
</evidence>
<dbReference type="EC" id="4.2.1.51" evidence="2 10"/>
<feature type="domain" description="ACT" evidence="12">
    <location>
        <begin position="195"/>
        <end position="273"/>
    </location>
</feature>
<dbReference type="CDD" id="cd04905">
    <property type="entry name" value="ACT_CM-PDT"/>
    <property type="match status" value="1"/>
</dbReference>
<keyword evidence="4 10" id="KW-0028">Amino-acid biosynthesis</keyword>